<dbReference type="SUPFAM" id="SSF47616">
    <property type="entry name" value="GST C-terminal domain-like"/>
    <property type="match status" value="1"/>
</dbReference>
<name>A0A0C9VNP7_9AGAM</name>
<sequence>MIHPVGQALAPVLHIERLVRSLQFVESHLAVRPSGFLALDSLTLADLVLACVIHGGARITFGAAERTQYPHIFAHFARVTTDERIKQWFFTEDFVEVAVSEPKMT</sequence>
<dbReference type="HOGENOM" id="CLU_2236948_0_0_1"/>
<dbReference type="Pfam" id="PF14497">
    <property type="entry name" value="GST_C_3"/>
    <property type="match status" value="1"/>
</dbReference>
<evidence type="ECO:0000313" key="3">
    <source>
        <dbReference type="Proteomes" id="UP000053820"/>
    </source>
</evidence>
<evidence type="ECO:0000259" key="1">
    <source>
        <dbReference type="PROSITE" id="PS50405"/>
    </source>
</evidence>
<proteinExistence type="predicted"/>
<reference evidence="2 3" key="1">
    <citation type="submission" date="2014-04" db="EMBL/GenBank/DDBJ databases">
        <title>Evolutionary Origins and Diversification of the Mycorrhizal Mutualists.</title>
        <authorList>
            <consortium name="DOE Joint Genome Institute"/>
            <consortium name="Mycorrhizal Genomics Consortium"/>
            <person name="Kohler A."/>
            <person name="Kuo A."/>
            <person name="Nagy L.G."/>
            <person name="Floudas D."/>
            <person name="Copeland A."/>
            <person name="Barry K.W."/>
            <person name="Cichocki N."/>
            <person name="Veneault-Fourrey C."/>
            <person name="LaButti K."/>
            <person name="Lindquist E.A."/>
            <person name="Lipzen A."/>
            <person name="Lundell T."/>
            <person name="Morin E."/>
            <person name="Murat C."/>
            <person name="Riley R."/>
            <person name="Ohm R."/>
            <person name="Sun H."/>
            <person name="Tunlid A."/>
            <person name="Henrissat B."/>
            <person name="Grigoriev I.V."/>
            <person name="Hibbett D.S."/>
            <person name="Martin F."/>
        </authorList>
    </citation>
    <scope>NUCLEOTIDE SEQUENCE [LARGE SCALE GENOMIC DNA]</scope>
    <source>
        <strain evidence="2 3">MD-312</strain>
    </source>
</reference>
<organism evidence="2 3">
    <name type="scientific">Hydnomerulius pinastri MD-312</name>
    <dbReference type="NCBI Taxonomy" id="994086"/>
    <lineage>
        <taxon>Eukaryota</taxon>
        <taxon>Fungi</taxon>
        <taxon>Dikarya</taxon>
        <taxon>Basidiomycota</taxon>
        <taxon>Agaricomycotina</taxon>
        <taxon>Agaricomycetes</taxon>
        <taxon>Agaricomycetidae</taxon>
        <taxon>Boletales</taxon>
        <taxon>Boletales incertae sedis</taxon>
        <taxon>Leucogyrophana</taxon>
    </lineage>
</organism>
<dbReference type="InterPro" id="IPR010987">
    <property type="entry name" value="Glutathione-S-Trfase_C-like"/>
</dbReference>
<dbReference type="Proteomes" id="UP000053820">
    <property type="component" value="Unassembled WGS sequence"/>
</dbReference>
<feature type="domain" description="GST C-terminal" evidence="1">
    <location>
        <begin position="1"/>
        <end position="105"/>
    </location>
</feature>
<keyword evidence="3" id="KW-1185">Reference proteome</keyword>
<dbReference type="AlphaFoldDB" id="A0A0C9VNP7"/>
<accession>A0A0C9VNP7</accession>
<dbReference type="OrthoDB" id="2663267at2759"/>
<protein>
    <recommendedName>
        <fullName evidence="1">GST C-terminal domain-containing protein</fullName>
    </recommendedName>
</protein>
<gene>
    <name evidence="2" type="ORF">HYDPIDRAFT_33335</name>
</gene>
<dbReference type="EMBL" id="KN839892">
    <property type="protein sequence ID" value="KIJ59265.1"/>
    <property type="molecule type" value="Genomic_DNA"/>
</dbReference>
<dbReference type="InterPro" id="IPR004046">
    <property type="entry name" value="GST_C"/>
</dbReference>
<dbReference type="PROSITE" id="PS50405">
    <property type="entry name" value="GST_CTER"/>
    <property type="match status" value="1"/>
</dbReference>
<dbReference type="InterPro" id="IPR036282">
    <property type="entry name" value="Glutathione-S-Trfase_C_sf"/>
</dbReference>
<dbReference type="Gene3D" id="1.20.1050.10">
    <property type="match status" value="1"/>
</dbReference>
<evidence type="ECO:0000313" key="2">
    <source>
        <dbReference type="EMBL" id="KIJ59265.1"/>
    </source>
</evidence>